<dbReference type="InterPro" id="IPR012373">
    <property type="entry name" value="Ferrdict_sens_TM"/>
</dbReference>
<sequence length="326" mass="36673">MEGKRKIIDLLNSNLPEPFSEEEKRILDEWVTAGNEEADETLLGDEEKMQAIEKEMLAGINERIDGRTSRRMQGKLPFLRIAASIALCCAAALFIYYLSGKGKADYITASASQGKVMQLLLPDSSVLWLNAGSTVKYPRTFGATRDVQLVNGEAFFDVRRNEQRPFRVFASGINVTVLGTSFNVKSFNNLEEAKITVASGRVQISDSSLNLGTFSRNDELIINKRSREHYTRTVESGNVIKWRQGAVNLYEVPFRELILTLENAYGISVNYDPAFFANCRTTISFHTSDNLNQVLDMVKAIYGLSYRIKEGKEVILETDQLIQPCR</sequence>
<dbReference type="RefSeq" id="WP_132130274.1">
    <property type="nucleotide sequence ID" value="NZ_CP042432.1"/>
</dbReference>
<dbReference type="Gene3D" id="3.55.50.30">
    <property type="match status" value="1"/>
</dbReference>
<keyword evidence="1" id="KW-1133">Transmembrane helix</keyword>
<evidence type="ECO:0000259" key="2">
    <source>
        <dbReference type="Pfam" id="PF04773"/>
    </source>
</evidence>
<dbReference type="OrthoDB" id="642683at2"/>
<keyword evidence="5" id="KW-1185">Reference proteome</keyword>
<dbReference type="AlphaFoldDB" id="A0A4V2UTB9"/>
<dbReference type="Gene3D" id="2.60.120.1440">
    <property type="match status" value="1"/>
</dbReference>
<dbReference type="GO" id="GO:0016989">
    <property type="term" value="F:sigma factor antagonist activity"/>
    <property type="evidence" value="ECO:0007669"/>
    <property type="project" value="TreeGrafter"/>
</dbReference>
<accession>A0A4V2UTB9</accession>
<feature type="domain" description="FecR protein" evidence="2">
    <location>
        <begin position="111"/>
        <end position="203"/>
    </location>
</feature>
<feature type="domain" description="Protein FecR C-terminal" evidence="3">
    <location>
        <begin position="251"/>
        <end position="315"/>
    </location>
</feature>
<dbReference type="InterPro" id="IPR032508">
    <property type="entry name" value="FecR_C"/>
</dbReference>
<evidence type="ECO:0000313" key="4">
    <source>
        <dbReference type="EMBL" id="TCS85279.1"/>
    </source>
</evidence>
<reference evidence="4 5" key="1">
    <citation type="submission" date="2019-03" db="EMBL/GenBank/DDBJ databases">
        <title>Genomic Encyclopedia of Type Strains, Phase IV (KMG-IV): sequencing the most valuable type-strain genomes for metagenomic binning, comparative biology and taxonomic classification.</title>
        <authorList>
            <person name="Goeker M."/>
        </authorList>
    </citation>
    <scope>NUCLEOTIDE SEQUENCE [LARGE SCALE GENOMIC DNA]</scope>
    <source>
        <strain evidence="4 5">DSM 21100</strain>
    </source>
</reference>
<organism evidence="4 5">
    <name type="scientific">Anseongella ginsenosidimutans</name>
    <dbReference type="NCBI Taxonomy" id="496056"/>
    <lineage>
        <taxon>Bacteria</taxon>
        <taxon>Pseudomonadati</taxon>
        <taxon>Bacteroidota</taxon>
        <taxon>Sphingobacteriia</taxon>
        <taxon>Sphingobacteriales</taxon>
        <taxon>Sphingobacteriaceae</taxon>
        <taxon>Anseongella</taxon>
    </lineage>
</organism>
<protein>
    <submittedName>
        <fullName evidence="4">FecR family protein</fullName>
    </submittedName>
</protein>
<evidence type="ECO:0000259" key="3">
    <source>
        <dbReference type="Pfam" id="PF16344"/>
    </source>
</evidence>
<evidence type="ECO:0000256" key="1">
    <source>
        <dbReference type="SAM" id="Phobius"/>
    </source>
</evidence>
<keyword evidence="1" id="KW-0812">Transmembrane</keyword>
<dbReference type="Pfam" id="PF16344">
    <property type="entry name" value="FecR_C"/>
    <property type="match status" value="1"/>
</dbReference>
<feature type="transmembrane region" description="Helical" evidence="1">
    <location>
        <begin position="77"/>
        <end position="98"/>
    </location>
</feature>
<dbReference type="Pfam" id="PF04773">
    <property type="entry name" value="FecR"/>
    <property type="match status" value="1"/>
</dbReference>
<keyword evidence="1" id="KW-0472">Membrane</keyword>
<gene>
    <name evidence="4" type="ORF">EDD80_11314</name>
</gene>
<proteinExistence type="predicted"/>
<name>A0A4V2UTB9_9SPHI</name>
<dbReference type="EMBL" id="SMAD01000013">
    <property type="protein sequence ID" value="TCS85279.1"/>
    <property type="molecule type" value="Genomic_DNA"/>
</dbReference>
<dbReference type="PANTHER" id="PTHR30273:SF2">
    <property type="entry name" value="PROTEIN FECR"/>
    <property type="match status" value="1"/>
</dbReference>
<dbReference type="InterPro" id="IPR006860">
    <property type="entry name" value="FecR"/>
</dbReference>
<comment type="caution">
    <text evidence="4">The sequence shown here is derived from an EMBL/GenBank/DDBJ whole genome shotgun (WGS) entry which is preliminary data.</text>
</comment>
<dbReference type="Proteomes" id="UP000295807">
    <property type="component" value="Unassembled WGS sequence"/>
</dbReference>
<evidence type="ECO:0000313" key="5">
    <source>
        <dbReference type="Proteomes" id="UP000295807"/>
    </source>
</evidence>
<dbReference type="PIRSF" id="PIRSF018266">
    <property type="entry name" value="FecR"/>
    <property type="match status" value="1"/>
</dbReference>
<dbReference type="PANTHER" id="PTHR30273">
    <property type="entry name" value="PERIPLASMIC SIGNAL SENSOR AND SIGMA FACTOR ACTIVATOR FECR-RELATED"/>
    <property type="match status" value="1"/>
</dbReference>